<keyword evidence="3" id="KW-1185">Reference proteome</keyword>
<gene>
    <name evidence="1" type="ORF">HINF_LOCUS19073</name>
    <name evidence="2" type="ORF">HINF_LOCUS66561</name>
</gene>
<organism evidence="1">
    <name type="scientific">Hexamita inflata</name>
    <dbReference type="NCBI Taxonomy" id="28002"/>
    <lineage>
        <taxon>Eukaryota</taxon>
        <taxon>Metamonada</taxon>
        <taxon>Diplomonadida</taxon>
        <taxon>Hexamitidae</taxon>
        <taxon>Hexamitinae</taxon>
        <taxon>Hexamita</taxon>
    </lineage>
</organism>
<proteinExistence type="predicted"/>
<evidence type="ECO:0000313" key="2">
    <source>
        <dbReference type="EMBL" id="CAL6092939.1"/>
    </source>
</evidence>
<reference evidence="1" key="1">
    <citation type="submission" date="2023-06" db="EMBL/GenBank/DDBJ databases">
        <authorList>
            <person name="Kurt Z."/>
        </authorList>
    </citation>
    <scope>NUCLEOTIDE SEQUENCE</scope>
</reference>
<protein>
    <submittedName>
        <fullName evidence="2">Hypothetical_protein</fullName>
    </submittedName>
</protein>
<dbReference type="AlphaFoldDB" id="A0AA86P5V9"/>
<comment type="caution">
    <text evidence="1">The sequence shown here is derived from an EMBL/GenBank/DDBJ whole genome shotgun (WGS) entry which is preliminary data.</text>
</comment>
<accession>A0AA86P5V9</accession>
<evidence type="ECO:0000313" key="3">
    <source>
        <dbReference type="Proteomes" id="UP001642409"/>
    </source>
</evidence>
<name>A0AA86P5V9_9EUKA</name>
<dbReference type="EMBL" id="CATOUU010000490">
    <property type="protein sequence ID" value="CAI9931428.1"/>
    <property type="molecule type" value="Genomic_DNA"/>
</dbReference>
<evidence type="ECO:0000313" key="1">
    <source>
        <dbReference type="EMBL" id="CAI9931428.1"/>
    </source>
</evidence>
<reference evidence="2 3" key="2">
    <citation type="submission" date="2024-07" db="EMBL/GenBank/DDBJ databases">
        <authorList>
            <person name="Akdeniz Z."/>
        </authorList>
    </citation>
    <scope>NUCLEOTIDE SEQUENCE [LARGE SCALE GENOMIC DNA]</scope>
</reference>
<dbReference type="EMBL" id="CAXDID020000450">
    <property type="protein sequence ID" value="CAL6092939.1"/>
    <property type="molecule type" value="Genomic_DNA"/>
</dbReference>
<sequence>MESQFTNRVNMTVRQPACSQNSHAIYRKQFGIQTGRDLSEYMTCWYNLVISRMRETLRILSIERVSVGHPANTTAEIVPHHFYAINIDRSKILVEIGSSTFSCGLRETIRRCIQTYKVPASVTEHVRSSPTLIKRSSLSEIQVTRGSFKSCSLLLIEIITGGASVISSIVSATSV</sequence>
<dbReference type="Proteomes" id="UP001642409">
    <property type="component" value="Unassembled WGS sequence"/>
</dbReference>